<feature type="compositionally biased region" description="Polar residues" evidence="1">
    <location>
        <begin position="95"/>
        <end position="112"/>
    </location>
</feature>
<sequence length="133" mass="14926">MRRRIPTLMLRADAMFKRLKASRLDNSTEAEMRRLAQVRLLIIDDFALQPMDATATADFYELVVARHQRGSTVLTSNRSPDEWLAVMTDPCWPNPLSTGSPQQRMNSSSKDSPTGAAKSPQLTPGRTTADHRQ</sequence>
<name>X8DLL8_MYCXE</name>
<accession>X8DLL8</accession>
<dbReference type="GO" id="GO:0005524">
    <property type="term" value="F:ATP binding"/>
    <property type="evidence" value="ECO:0007669"/>
    <property type="project" value="InterPro"/>
</dbReference>
<dbReference type="EMBL" id="JAOB01000016">
    <property type="protein sequence ID" value="EUA68345.1"/>
    <property type="molecule type" value="Genomic_DNA"/>
</dbReference>
<evidence type="ECO:0000256" key="1">
    <source>
        <dbReference type="SAM" id="MobiDB-lite"/>
    </source>
</evidence>
<dbReference type="PATRIC" id="fig|1299334.3.peg.1876"/>
<evidence type="ECO:0000313" key="3">
    <source>
        <dbReference type="EMBL" id="EUA68345.1"/>
    </source>
</evidence>
<dbReference type="Pfam" id="PF01695">
    <property type="entry name" value="IstB_IS21"/>
    <property type="match status" value="1"/>
</dbReference>
<proteinExistence type="predicted"/>
<dbReference type="Gene3D" id="3.40.50.300">
    <property type="entry name" value="P-loop containing nucleotide triphosphate hydrolases"/>
    <property type="match status" value="1"/>
</dbReference>
<protein>
    <submittedName>
        <fullName evidence="3">IstB-like ATP binding family protein</fullName>
    </submittedName>
</protein>
<dbReference type="InterPro" id="IPR027417">
    <property type="entry name" value="P-loop_NTPase"/>
</dbReference>
<dbReference type="AlphaFoldDB" id="X8DLL8"/>
<evidence type="ECO:0000259" key="2">
    <source>
        <dbReference type="Pfam" id="PF01695"/>
    </source>
</evidence>
<organism evidence="3">
    <name type="scientific">Mycobacterium xenopi 4042</name>
    <dbReference type="NCBI Taxonomy" id="1299334"/>
    <lineage>
        <taxon>Bacteria</taxon>
        <taxon>Bacillati</taxon>
        <taxon>Actinomycetota</taxon>
        <taxon>Actinomycetes</taxon>
        <taxon>Mycobacteriales</taxon>
        <taxon>Mycobacteriaceae</taxon>
        <taxon>Mycobacterium</taxon>
    </lineage>
</organism>
<comment type="caution">
    <text evidence="3">The sequence shown here is derived from an EMBL/GenBank/DDBJ whole genome shotgun (WGS) entry which is preliminary data.</text>
</comment>
<reference evidence="3" key="1">
    <citation type="submission" date="2014-01" db="EMBL/GenBank/DDBJ databases">
        <authorList>
            <person name="Brown-Elliot B."/>
            <person name="Wallace R."/>
            <person name="Lenaerts A."/>
            <person name="Ordway D."/>
            <person name="DeGroote M.A."/>
            <person name="Parker T."/>
            <person name="Sizemore C."/>
            <person name="Tallon L.J."/>
            <person name="Sadzewicz L.K."/>
            <person name="Sengamalay N."/>
            <person name="Fraser C.M."/>
            <person name="Hine E."/>
            <person name="Shefchek K.A."/>
            <person name="Das S.P."/>
            <person name="Tettelin H."/>
        </authorList>
    </citation>
    <scope>NUCLEOTIDE SEQUENCE [LARGE SCALE GENOMIC DNA]</scope>
    <source>
        <strain evidence="3">4042</strain>
    </source>
</reference>
<gene>
    <name evidence="3" type="ORF">I553_10530</name>
</gene>
<feature type="region of interest" description="Disordered" evidence="1">
    <location>
        <begin position="86"/>
        <end position="133"/>
    </location>
</feature>
<dbReference type="InterPro" id="IPR002611">
    <property type="entry name" value="IstB_ATP-bd"/>
</dbReference>
<feature type="domain" description="IstB-like ATP-binding" evidence="2">
    <location>
        <begin position="9"/>
        <end position="90"/>
    </location>
</feature>